<reference evidence="8" key="1">
    <citation type="journal article" date="2013" name="Genome Announc.">
        <title>Draft genome sequence of the grapevine dieback fungus Eutypa lata UCR-EL1.</title>
        <authorList>
            <person name="Blanco-Ulate B."/>
            <person name="Rolshausen P.E."/>
            <person name="Cantu D."/>
        </authorList>
    </citation>
    <scope>NUCLEOTIDE SEQUENCE [LARGE SCALE GENOMIC DNA]</scope>
    <source>
        <strain evidence="8">UCR-EL1</strain>
    </source>
</reference>
<evidence type="ECO:0000256" key="3">
    <source>
        <dbReference type="ARBA" id="ARBA00022692"/>
    </source>
</evidence>
<comment type="function">
    <text evidence="1">Exerts its effect at some terminal stage of cytochrome c oxidase synthesis, probably by being involved in the insertion of the copper B into subunit I.</text>
</comment>
<feature type="domain" description="Amine oxidase" evidence="6">
    <location>
        <begin position="21"/>
        <end position="265"/>
    </location>
</feature>
<keyword evidence="5" id="KW-0472">Membrane</keyword>
<protein>
    <submittedName>
        <fullName evidence="7">Putative amine oxidase protein</fullName>
    </submittedName>
</protein>
<gene>
    <name evidence="7" type="ORF">UCREL1_9238</name>
</gene>
<dbReference type="InterPro" id="IPR002937">
    <property type="entry name" value="Amino_oxidase"/>
</dbReference>
<comment type="subcellular location">
    <subcellularLocation>
        <location evidence="2">Mitochondrion inner membrane</location>
        <topology evidence="2">Single-pass membrane protein</topology>
        <orientation evidence="2">Intermembrane side</orientation>
    </subcellularLocation>
</comment>
<keyword evidence="8" id="KW-1185">Reference proteome</keyword>
<evidence type="ECO:0000256" key="4">
    <source>
        <dbReference type="ARBA" id="ARBA00022989"/>
    </source>
</evidence>
<evidence type="ECO:0000313" key="8">
    <source>
        <dbReference type="Proteomes" id="UP000012174"/>
    </source>
</evidence>
<dbReference type="GO" id="GO:0005507">
    <property type="term" value="F:copper ion binding"/>
    <property type="evidence" value="ECO:0007669"/>
    <property type="project" value="InterPro"/>
</dbReference>
<dbReference type="InterPro" id="IPR036188">
    <property type="entry name" value="FAD/NAD-bd_sf"/>
</dbReference>
<dbReference type="HOGENOM" id="CLU_017966_0_0_1"/>
<dbReference type="Proteomes" id="UP000012174">
    <property type="component" value="Unassembled WGS sequence"/>
</dbReference>
<dbReference type="OrthoDB" id="5977668at2759"/>
<dbReference type="SUPFAM" id="SSF110111">
    <property type="entry name" value="Ctag/Cox11"/>
    <property type="match status" value="1"/>
</dbReference>
<dbReference type="STRING" id="1287681.M7SI30"/>
<dbReference type="Gene3D" id="3.50.50.60">
    <property type="entry name" value="FAD/NAD(P)-binding domain"/>
    <property type="match status" value="1"/>
</dbReference>
<organism evidence="7 8">
    <name type="scientific">Eutypa lata (strain UCR-EL1)</name>
    <name type="common">Grapevine dieback disease fungus</name>
    <name type="synonym">Eutypa armeniacae</name>
    <dbReference type="NCBI Taxonomy" id="1287681"/>
    <lineage>
        <taxon>Eukaryota</taxon>
        <taxon>Fungi</taxon>
        <taxon>Dikarya</taxon>
        <taxon>Ascomycota</taxon>
        <taxon>Pezizomycotina</taxon>
        <taxon>Sordariomycetes</taxon>
        <taxon>Xylariomycetidae</taxon>
        <taxon>Xylariales</taxon>
        <taxon>Diatrypaceae</taxon>
        <taxon>Eutypa</taxon>
    </lineage>
</organism>
<evidence type="ECO:0000259" key="6">
    <source>
        <dbReference type="Pfam" id="PF01593"/>
    </source>
</evidence>
<evidence type="ECO:0000256" key="5">
    <source>
        <dbReference type="ARBA" id="ARBA00023136"/>
    </source>
</evidence>
<dbReference type="GO" id="GO:0005743">
    <property type="term" value="C:mitochondrial inner membrane"/>
    <property type="evidence" value="ECO:0007669"/>
    <property type="project" value="UniProtKB-SubCell"/>
</dbReference>
<keyword evidence="3" id="KW-0812">Transmembrane</keyword>
<dbReference type="PANTHER" id="PTHR21320:SF3">
    <property type="entry name" value="CYTOCHROME C OXIDASE ASSEMBLY PROTEIN COX11, MITOCHONDRIAL-RELATED"/>
    <property type="match status" value="1"/>
</dbReference>
<keyword evidence="4" id="KW-1133">Transmembrane helix</keyword>
<dbReference type="EMBL" id="KB707158">
    <property type="protein sequence ID" value="EMR63812.1"/>
    <property type="molecule type" value="Genomic_DNA"/>
</dbReference>
<dbReference type="InterPro" id="IPR007533">
    <property type="entry name" value="Cyt_c_oxidase_assmbl_CtaG"/>
</dbReference>
<sequence length="720" mass="80272">MSSSTNWVPRKKVAIVGSGSAGIAALWALNRTHHDAYIYEAADRLGGHTNTAEWKQGKFKTLVDTGFVVFNTETYPNLTNFFKKVNVPIAPTDVSLAVSRDYGVFEWAATSFNAVFSQRWNLLSIRMWRLVFDIIRFNQFAIDLLKQEDEIYSPSTEAGETIRGYLDRGRYSDTFRNDYLIPMIASIWCTGPEEGALELPAVTFVRFISYVDAVMKGFPSNHLFLKTPVTRLTHDEDGRIRLHTANGKSDVYDHVILATHGDQAYRIVAPSATEEEDSILSAFRSCEHRCVLHSDVSQMPKSKNAWSSLNCISVSSPWTYTNVKRVSLTYNMNRLQHIPRQPFGDVLVTINPLREPKSESVQGRYLYSHPIYDSVAVRAQQALPRIQNTRGISYAGAWTKYGTHEDGFSSGLYVAKAHLGARLPFELVEPASVEELPKSGIQDLVLRLIILVIQVLVVDVLDRALKAPKAKMAVHANGKHNGRFHTNTLAVATIELIMGVRIVPLGSRPPDEAIADSTKFPPEGRLEYYTLSIILGTVAFSYGSVPLYKMICQTTGWGGQPVRAPGHGGSTSDDPDFDPSTRMVPVTTAPRIRVTFNASVSDILPWKFVPQQREVRVLPGETALAFYTATNKSDSDIIGVATYSVTPAQVAPYFSKIQCFCFEEQRLNAGETVDMPVFFYLDPDLLNDLNMKGINEVTLSYTFFKAKYDNNGNFKSIPAV</sequence>
<dbReference type="InterPro" id="IPR023471">
    <property type="entry name" value="CtaG/Cox11_dom_sf"/>
</dbReference>
<dbReference type="HAMAP" id="MF_00155">
    <property type="entry name" value="CtaG"/>
    <property type="match status" value="1"/>
</dbReference>
<dbReference type="KEGG" id="ela:UCREL1_9238"/>
<name>M7SI30_EUTLA</name>
<dbReference type="FunFam" id="2.60.370.10:FF:000001">
    <property type="entry name" value="COX11 cytochrome c oxidase assembly homolog"/>
    <property type="match status" value="1"/>
</dbReference>
<dbReference type="PANTHER" id="PTHR21320">
    <property type="entry name" value="CYTOCHROME C OXIDASE ASSEMBLY PROTEIN COX11-RELATED"/>
    <property type="match status" value="1"/>
</dbReference>
<dbReference type="eggNOG" id="KOG2540">
    <property type="taxonomic scope" value="Eukaryota"/>
</dbReference>
<dbReference type="GO" id="GO:0016491">
    <property type="term" value="F:oxidoreductase activity"/>
    <property type="evidence" value="ECO:0007669"/>
    <property type="project" value="InterPro"/>
</dbReference>
<dbReference type="OMA" id="QAYRIVA"/>
<evidence type="ECO:0000256" key="1">
    <source>
        <dbReference type="ARBA" id="ARBA00004007"/>
    </source>
</evidence>
<proteinExistence type="inferred from homology"/>
<dbReference type="Pfam" id="PF04442">
    <property type="entry name" value="CtaG_Cox11"/>
    <property type="match status" value="1"/>
</dbReference>
<dbReference type="Pfam" id="PF01593">
    <property type="entry name" value="Amino_oxidase"/>
    <property type="match status" value="1"/>
</dbReference>
<dbReference type="NCBIfam" id="NF003465">
    <property type="entry name" value="PRK05089.1"/>
    <property type="match status" value="1"/>
</dbReference>
<accession>M7SI30</accession>
<evidence type="ECO:0000313" key="7">
    <source>
        <dbReference type="EMBL" id="EMR63812.1"/>
    </source>
</evidence>
<dbReference type="GO" id="GO:0005759">
    <property type="term" value="C:mitochondrial matrix"/>
    <property type="evidence" value="ECO:0007669"/>
    <property type="project" value="UniProtKB-ARBA"/>
</dbReference>
<evidence type="ECO:0000256" key="2">
    <source>
        <dbReference type="ARBA" id="ARBA00004243"/>
    </source>
</evidence>
<dbReference type="Gene3D" id="2.60.370.10">
    <property type="entry name" value="Ctag/Cox11"/>
    <property type="match status" value="1"/>
</dbReference>
<dbReference type="SUPFAM" id="SSF51905">
    <property type="entry name" value="FAD/NAD(P)-binding domain"/>
    <property type="match status" value="1"/>
</dbReference>
<dbReference type="AlphaFoldDB" id="M7SI30"/>